<proteinExistence type="predicted"/>
<dbReference type="InterPro" id="IPR019060">
    <property type="entry name" value="DUF2382"/>
</dbReference>
<evidence type="ECO:0000313" key="4">
    <source>
        <dbReference type="EMBL" id="EIM05549.1"/>
    </source>
</evidence>
<dbReference type="InterPro" id="IPR025889">
    <property type="entry name" value="GSP17M-like_dom"/>
</dbReference>
<dbReference type="RefSeq" id="WP_006831112.1">
    <property type="nucleotide sequence ID" value="NZ_AJYB01000065.1"/>
</dbReference>
<evidence type="ECO:0000259" key="3">
    <source>
        <dbReference type="Pfam" id="PF11181"/>
    </source>
</evidence>
<evidence type="ECO:0000256" key="1">
    <source>
        <dbReference type="SAM" id="MobiDB-lite"/>
    </source>
</evidence>
<gene>
    <name evidence="4" type="ORF">A1A1_15798</name>
</gene>
<dbReference type="Pfam" id="PF09557">
    <property type="entry name" value="DUF2382"/>
    <property type="match status" value="1"/>
</dbReference>
<evidence type="ECO:0008006" key="6">
    <source>
        <dbReference type="Google" id="ProtNLM"/>
    </source>
</evidence>
<dbReference type="EMBL" id="AJYB01000065">
    <property type="protein sequence ID" value="EIM05549.1"/>
    <property type="molecule type" value="Genomic_DNA"/>
</dbReference>
<comment type="caution">
    <text evidence="4">The sequence shown here is derived from an EMBL/GenBank/DDBJ whole genome shotgun (WGS) entry which is preliminary data.</text>
</comment>
<dbReference type="AlphaFoldDB" id="A0AA87LRQ9"/>
<organism evidence="4 5">
    <name type="scientific">Planococcus antarcticus DSM 14505</name>
    <dbReference type="NCBI Taxonomy" id="1185653"/>
    <lineage>
        <taxon>Bacteria</taxon>
        <taxon>Bacillati</taxon>
        <taxon>Bacillota</taxon>
        <taxon>Bacilli</taxon>
        <taxon>Bacillales</taxon>
        <taxon>Caryophanaceae</taxon>
        <taxon>Planococcus</taxon>
    </lineage>
</organism>
<dbReference type="Pfam" id="PF11181">
    <property type="entry name" value="YflT"/>
    <property type="match status" value="1"/>
</dbReference>
<evidence type="ECO:0000313" key="5">
    <source>
        <dbReference type="Proteomes" id="UP000004725"/>
    </source>
</evidence>
<feature type="region of interest" description="Disordered" evidence="1">
    <location>
        <begin position="120"/>
        <end position="142"/>
    </location>
</feature>
<feature type="compositionally biased region" description="Low complexity" evidence="1">
    <location>
        <begin position="120"/>
        <end position="136"/>
    </location>
</feature>
<protein>
    <recommendedName>
        <fullName evidence="6">Stress response protein YsnF</fullName>
    </recommendedName>
</protein>
<accession>A0AA87LRQ9</accession>
<reference evidence="4 5" key="1">
    <citation type="journal article" date="2012" name="J. Bacteriol.">
        <title>Genome Sequence of the Antarctic Psychrophile Bacterium Planococcus antarcticus DSM 14505.</title>
        <authorList>
            <person name="Margolles A."/>
            <person name="Gueimonde M."/>
            <person name="Sanchez B."/>
        </authorList>
    </citation>
    <scope>NUCLEOTIDE SEQUENCE [LARGE SCALE GENOMIC DNA]</scope>
    <source>
        <strain evidence="4 5">DSM 14505</strain>
    </source>
</reference>
<feature type="domain" description="General stress protein 17M-like" evidence="3">
    <location>
        <begin position="8"/>
        <end position="102"/>
    </location>
</feature>
<dbReference type="NCBIfam" id="TIGR02271">
    <property type="entry name" value="YsnF/AvaK domain"/>
    <property type="match status" value="1"/>
</dbReference>
<dbReference type="InterPro" id="IPR052967">
    <property type="entry name" value="Stress_Response_Assoc"/>
</dbReference>
<dbReference type="PANTHER" id="PTHR38463:SF1">
    <property type="entry name" value="STRESS RESPONSE PROTEIN YSNF"/>
    <property type="match status" value="1"/>
</dbReference>
<evidence type="ECO:0000259" key="2">
    <source>
        <dbReference type="Pfam" id="PF09557"/>
    </source>
</evidence>
<dbReference type="Proteomes" id="UP000004725">
    <property type="component" value="Unassembled WGS sequence"/>
</dbReference>
<name>A0AA87LRQ9_9BACL</name>
<feature type="domain" description="DUF2382" evidence="2">
    <location>
        <begin position="143"/>
        <end position="259"/>
    </location>
</feature>
<dbReference type="PANTHER" id="PTHR38463">
    <property type="entry name" value="STRESS RESPONSE PROTEIN YSNF"/>
    <property type="match status" value="1"/>
</dbReference>
<sequence length="273" mass="30818">MTNKETTLIQAYDVQAEVLHKISELKAQGYKEEDMYVIAKHDDQLSMVQGQTDVHLNTQEDEDMMGKFKSFISGEDSTRDAFTQMGLGTSEADEYYRQVENGKLVLYVNSDYGSSYKSYDGTQTRAGAASTTTAGSHGEEEHLPLHEERLSVDKERVQTGEVNVGKHVIEEQQTIEVPVEREEVYVERRPVNEEVTSGTAGLTDKGVYDDGETIHIPVSEERVEVSKKDIVSEEIVVGKRKVQDTEVVNETVRREEADIDEQVKSKKDERNSF</sequence>